<gene>
    <name evidence="2" type="ORF">ZOSMA_18G00330</name>
</gene>
<dbReference type="Proteomes" id="UP000036987">
    <property type="component" value="Unassembled WGS sequence"/>
</dbReference>
<dbReference type="PANTHER" id="PTHR33739:SF5">
    <property type="entry name" value="MEDIATOR OF RNA POLYMERASE II TRANSCRIPTION SUBUNIT 33A"/>
    <property type="match status" value="1"/>
</dbReference>
<dbReference type="OrthoDB" id="625764at2759"/>
<keyword evidence="1" id="KW-0472">Membrane</keyword>
<keyword evidence="3" id="KW-1185">Reference proteome</keyword>
<keyword evidence="1" id="KW-1133">Transmembrane helix</keyword>
<proteinExistence type="predicted"/>
<feature type="transmembrane region" description="Helical" evidence="1">
    <location>
        <begin position="624"/>
        <end position="648"/>
    </location>
</feature>
<dbReference type="InterPro" id="IPR039638">
    <property type="entry name" value="MED33A/B"/>
</dbReference>
<evidence type="ECO:0000256" key="1">
    <source>
        <dbReference type="SAM" id="Phobius"/>
    </source>
</evidence>
<accession>A0A0K9PRT8</accession>
<dbReference type="EMBL" id="LFYR01000692">
    <property type="protein sequence ID" value="KMZ70942.1"/>
    <property type="molecule type" value="Genomic_DNA"/>
</dbReference>
<reference evidence="3" key="1">
    <citation type="journal article" date="2016" name="Nature">
        <title>The genome of the seagrass Zostera marina reveals angiosperm adaptation to the sea.</title>
        <authorList>
            <person name="Olsen J.L."/>
            <person name="Rouze P."/>
            <person name="Verhelst B."/>
            <person name="Lin Y.-C."/>
            <person name="Bayer T."/>
            <person name="Collen J."/>
            <person name="Dattolo E."/>
            <person name="De Paoli E."/>
            <person name="Dittami S."/>
            <person name="Maumus F."/>
            <person name="Michel G."/>
            <person name="Kersting A."/>
            <person name="Lauritano C."/>
            <person name="Lohaus R."/>
            <person name="Toepel M."/>
            <person name="Tonon T."/>
            <person name="Vanneste K."/>
            <person name="Amirebrahimi M."/>
            <person name="Brakel J."/>
            <person name="Bostroem C."/>
            <person name="Chovatia M."/>
            <person name="Grimwood J."/>
            <person name="Jenkins J.W."/>
            <person name="Jueterbock A."/>
            <person name="Mraz A."/>
            <person name="Stam W.T."/>
            <person name="Tice H."/>
            <person name="Bornberg-Bauer E."/>
            <person name="Green P.J."/>
            <person name="Pearson G.A."/>
            <person name="Procaccini G."/>
            <person name="Duarte C.M."/>
            <person name="Schmutz J."/>
            <person name="Reusch T.B.H."/>
            <person name="Van de Peer Y."/>
        </authorList>
    </citation>
    <scope>NUCLEOTIDE SEQUENCE [LARGE SCALE GENOMIC DNA]</scope>
    <source>
        <strain evidence="3">cv. Finnish</strain>
    </source>
</reference>
<keyword evidence="1" id="KW-0812">Transmembrane</keyword>
<dbReference type="GO" id="GO:2000762">
    <property type="term" value="P:regulation of phenylpropanoid metabolic process"/>
    <property type="evidence" value="ECO:0007669"/>
    <property type="project" value="InterPro"/>
</dbReference>
<protein>
    <recommendedName>
        <fullName evidence="4">Mediator of RNA polymerase II transcription subunit 33A</fullName>
    </recommendedName>
</protein>
<organism evidence="2 3">
    <name type="scientific">Zostera marina</name>
    <name type="common">Eelgrass</name>
    <dbReference type="NCBI Taxonomy" id="29655"/>
    <lineage>
        <taxon>Eukaryota</taxon>
        <taxon>Viridiplantae</taxon>
        <taxon>Streptophyta</taxon>
        <taxon>Embryophyta</taxon>
        <taxon>Tracheophyta</taxon>
        <taxon>Spermatophyta</taxon>
        <taxon>Magnoliopsida</taxon>
        <taxon>Liliopsida</taxon>
        <taxon>Zosteraceae</taxon>
        <taxon>Zostera</taxon>
    </lineage>
</organism>
<evidence type="ECO:0000313" key="2">
    <source>
        <dbReference type="EMBL" id="KMZ70942.1"/>
    </source>
</evidence>
<dbReference type="STRING" id="29655.A0A0K9PRT8"/>
<evidence type="ECO:0000313" key="3">
    <source>
        <dbReference type="Proteomes" id="UP000036987"/>
    </source>
</evidence>
<dbReference type="PANTHER" id="PTHR33739">
    <property type="entry name" value="OS07G0681500 PROTEIN"/>
    <property type="match status" value="1"/>
</dbReference>
<comment type="caution">
    <text evidence="2">The sequence shown here is derived from an EMBL/GenBank/DDBJ whole genome shotgun (WGS) entry which is preliminary data.</text>
</comment>
<sequence length="751" mass="81751">LPELEKVFEIAASGSDNDRISAAAILCSASLIRGWNIQEYTVCFVVKLLSPSVPAEYSSKESHLISHAPVLDVVLAGISSVDCVQIFSFHGLVPELAAALMAICEVFGSCASYAICVLPTGEEVTPHTIFSNAFILLMRLWEFNHTPLEYILMGDGARVGSQLTPEYLLLLHNSKIMISCNNNKKNIHQKLLRDKSSTDLVYMDTFPKWKVWYSQHQACLASTLSGLTSGTPVCLIVDNLLSMMFRKVDKGAYQKCSVTSGGSNMNNSSIPGSEEAVLRPKLPAWDILEAIPYVVDATLTACAHGKLSPRELATGLKDLVDFLPASLATIISYFSAEVTRGVWKPADMNGTDWPSPAANLSTVEEKIRKIIAGTGVDVPSLGKALDSPTTLPLPLAAFVSLTITYKLDKASSRFLNLAGPALENLSASCPWPSMAIVTALWTQKVKRWSNFLTFSASRTVFHHNNYAVSQILKSCFASILGLSQTPGSECGVGNLLGHGLSCDSSGGLSPVAPGILFLRTYRSSRDVLFLTEEIISLLMLSVRQVTDNGISDENAEKLTNSKHGVRYGHTSLISSFTQVKTAASVGATFVWLSGGCGLIQCMFREIFPSWFLSVRDSDQGQHGGMVAMLEGYVLAYFAVLCGMFAWGVDIEPTWRLRPKIVRVHLEFMADALDGKVSLGCSWETWCAYVSAFIGLVLDCVPNWLLEVDLEILTRLSHHLRHYDEEELAILLLSKSGAHAMGAAAEIIIKCQ</sequence>
<feature type="non-terminal residue" evidence="2">
    <location>
        <position position="1"/>
    </location>
</feature>
<dbReference type="GO" id="GO:0016592">
    <property type="term" value="C:mediator complex"/>
    <property type="evidence" value="ECO:0007669"/>
    <property type="project" value="InterPro"/>
</dbReference>
<name>A0A0K9PRT8_ZOSMR</name>
<dbReference type="AlphaFoldDB" id="A0A0K9PRT8"/>
<evidence type="ECO:0008006" key="4">
    <source>
        <dbReference type="Google" id="ProtNLM"/>
    </source>
</evidence>